<dbReference type="SUPFAM" id="SSF48452">
    <property type="entry name" value="TPR-like"/>
    <property type="match status" value="1"/>
</dbReference>
<dbReference type="EMBL" id="LVCJ01000044">
    <property type="protein sequence ID" value="OAL33910.1"/>
    <property type="molecule type" value="Genomic_DNA"/>
</dbReference>
<dbReference type="InterPro" id="IPR011990">
    <property type="entry name" value="TPR-like_helical_dom_sf"/>
</dbReference>
<dbReference type="Proteomes" id="UP000185904">
    <property type="component" value="Unassembled WGS sequence"/>
</dbReference>
<reference evidence="1 2" key="1">
    <citation type="submission" date="2016-03" db="EMBL/GenBank/DDBJ databases">
        <title>The draft genome sequence of Fonsecaea nubica causative agent of cutaneous subcutaneous infection in human host.</title>
        <authorList>
            <person name="Costa F."/>
            <person name="Sybren D.H."/>
            <person name="Raittz R.T."/>
            <person name="Weiss V.A."/>
            <person name="Leao A.C."/>
            <person name="Gomes R."/>
            <person name="De Souza E.M."/>
            <person name="Pedrosa F.O."/>
            <person name="Steffens M.B."/>
            <person name="Bombassaro A."/>
            <person name="Tadra-Sfeir M.Z."/>
            <person name="Moreno L.F."/>
            <person name="Najafzadeh M.J."/>
            <person name="Felipe M.S."/>
            <person name="Teixeira M."/>
            <person name="Sun J."/>
            <person name="Xi L."/>
            <person name="Castro M.A."/>
            <person name="Vicente V.A."/>
        </authorList>
    </citation>
    <scope>NUCLEOTIDE SEQUENCE [LARGE SCALE GENOMIC DNA]</scope>
    <source>
        <strain evidence="1 2">CBS 269.64</strain>
    </source>
</reference>
<dbReference type="AlphaFoldDB" id="A0A178CVM5"/>
<keyword evidence="2" id="KW-1185">Reference proteome</keyword>
<sequence length="233" mass="25567">MPAISTEHQGEIARVLDYWFPPPSSPDSNPTEKWFMPPDAELVDSEIRTQFSSLVEQARNDSLDSWRSTPLGSLALIVLLDQFPRNIYRGSSLSFSSDAKALDLAVVSVAREFDHSPDLTPLMAMFFYMPLMHAESLAHQVAGISLLDNLSTRCLAGSFPATSPRAAVAVEEANKFVQSSCNFAKAHRDVILRFGRFPSRNAALGRESTPEELEFLSQNPSGFAVSGGKSKSK</sequence>
<evidence type="ECO:0000313" key="2">
    <source>
        <dbReference type="Proteomes" id="UP000185904"/>
    </source>
</evidence>
<dbReference type="PANTHER" id="PTHR23004:SF7">
    <property type="entry name" value="DUF924-DOMAIN-CONTAINING PROTEIN"/>
    <property type="match status" value="1"/>
</dbReference>
<dbReference type="Gene3D" id="1.20.58.320">
    <property type="entry name" value="TPR-like"/>
    <property type="match status" value="1"/>
</dbReference>
<dbReference type="GeneID" id="34590158"/>
<dbReference type="Pfam" id="PF06041">
    <property type="entry name" value="DUF924"/>
    <property type="match status" value="1"/>
</dbReference>
<comment type="caution">
    <text evidence="1">The sequence shown here is derived from an EMBL/GenBank/DDBJ whole genome shotgun (WGS) entry which is preliminary data.</text>
</comment>
<organism evidence="1 2">
    <name type="scientific">Fonsecaea nubica</name>
    <dbReference type="NCBI Taxonomy" id="856822"/>
    <lineage>
        <taxon>Eukaryota</taxon>
        <taxon>Fungi</taxon>
        <taxon>Dikarya</taxon>
        <taxon>Ascomycota</taxon>
        <taxon>Pezizomycotina</taxon>
        <taxon>Eurotiomycetes</taxon>
        <taxon>Chaetothyriomycetidae</taxon>
        <taxon>Chaetothyriales</taxon>
        <taxon>Herpotrichiellaceae</taxon>
        <taxon>Fonsecaea</taxon>
    </lineage>
</organism>
<dbReference type="OrthoDB" id="414698at2759"/>
<proteinExistence type="predicted"/>
<dbReference type="RefSeq" id="XP_022498922.1">
    <property type="nucleotide sequence ID" value="XM_022645033.1"/>
</dbReference>
<name>A0A178CVM5_9EURO</name>
<accession>A0A178CVM5</accession>
<dbReference type="InterPro" id="IPR010323">
    <property type="entry name" value="DUF924"/>
</dbReference>
<evidence type="ECO:0008006" key="3">
    <source>
        <dbReference type="Google" id="ProtNLM"/>
    </source>
</evidence>
<dbReference type="PANTHER" id="PTHR23004">
    <property type="entry name" value="DOUBLECORTIN DOMAIN CONTAINING 2"/>
    <property type="match status" value="1"/>
</dbReference>
<dbReference type="Gene3D" id="1.25.40.10">
    <property type="entry name" value="Tetratricopeptide repeat domain"/>
    <property type="match status" value="1"/>
</dbReference>
<gene>
    <name evidence="1" type="ORF">AYO20_06745</name>
</gene>
<evidence type="ECO:0000313" key="1">
    <source>
        <dbReference type="EMBL" id="OAL33910.1"/>
    </source>
</evidence>
<protein>
    <recommendedName>
        <fullName evidence="3">DUF924-domain-containing protein</fullName>
    </recommendedName>
</protein>